<dbReference type="GO" id="GO:0005829">
    <property type="term" value="C:cytosol"/>
    <property type="evidence" value="ECO:0007669"/>
    <property type="project" value="TreeGrafter"/>
</dbReference>
<dbReference type="GO" id="GO:0016787">
    <property type="term" value="F:hydrolase activity"/>
    <property type="evidence" value="ECO:0007669"/>
    <property type="project" value="UniProtKB-KW"/>
</dbReference>
<evidence type="ECO:0000256" key="2">
    <source>
        <dbReference type="ARBA" id="ARBA00022515"/>
    </source>
</evidence>
<evidence type="ECO:0000256" key="11">
    <source>
        <dbReference type="ARBA" id="ARBA00048954"/>
    </source>
</evidence>
<keyword evidence="2" id="KW-0639">Primosome</keyword>
<evidence type="ECO:0000256" key="12">
    <source>
        <dbReference type="SAM" id="MobiDB-lite"/>
    </source>
</evidence>
<keyword evidence="4" id="KW-0547">Nucleotide-binding</keyword>
<dbReference type="Proteomes" id="UP000009071">
    <property type="component" value="Chromosome"/>
</dbReference>
<evidence type="ECO:0000256" key="3">
    <source>
        <dbReference type="ARBA" id="ARBA00022705"/>
    </source>
</evidence>
<keyword evidence="15" id="KW-1185">Reference proteome</keyword>
<dbReference type="Gene3D" id="3.40.50.300">
    <property type="entry name" value="P-loop containing nucleotide triphosphate hydrolases"/>
    <property type="match status" value="1"/>
</dbReference>
<dbReference type="STRING" id="573370.DMR_25200"/>
<keyword evidence="9" id="KW-0413">Isomerase</keyword>
<dbReference type="InterPro" id="IPR036185">
    <property type="entry name" value="DNA_heli_DnaB-like_N_sf"/>
</dbReference>
<evidence type="ECO:0000313" key="15">
    <source>
        <dbReference type="Proteomes" id="UP000009071"/>
    </source>
</evidence>
<feature type="compositionally biased region" description="Polar residues" evidence="12">
    <location>
        <begin position="1"/>
        <end position="16"/>
    </location>
</feature>
<dbReference type="Pfam" id="PF03796">
    <property type="entry name" value="DnaB_C"/>
    <property type="match status" value="1"/>
</dbReference>
<dbReference type="EC" id="5.6.2.3" evidence="10"/>
<evidence type="ECO:0000256" key="9">
    <source>
        <dbReference type="ARBA" id="ARBA00023235"/>
    </source>
</evidence>
<evidence type="ECO:0000256" key="8">
    <source>
        <dbReference type="ARBA" id="ARBA00023125"/>
    </source>
</evidence>
<sequence length="478" mass="52633">MSGVCNSQAGRFTASSGGIAKGEPMATPRNRRPDSGPADLTGMLLRNVPPHNLDAEQAVLGGVLIKPSILDKLGVELRRVDFYDPRHQMVWEAMVGLWRDNKPVDLITLAAALTAAGQLDPAGGPAHLAELAGCVVSAANILHHAGIVRAMSKRRSMAGMGRRIIEIAYDPEREPAEFVAIAQMASDAVLKDRLDTHGETPDEFLDPYTTYLEKLEQSGGGGVPTPFWKLNGLIRSFMPGEMIVVGARPSHGKTALALTFAEHAVGLGHPTGIFSLEMGRHQLLNRMFSSGAGVAAQRFRDGKFSDEDWSRIYAHCQRMKQMPLRIYDKPARKPSDIRAACRRWRQDGGLDIVFIDYAQLIPPDGHHQNREQEIAAISRSVKLMAEDLAVPVVLLAQVNREVAKRKSPKLVESDLRESGAIEQDADIILLIQPWDRSGREDIQFTQLTVAKSRNSMTGDVPVAYNRKHVRFESDERPL</sequence>
<dbReference type="InterPro" id="IPR016136">
    <property type="entry name" value="DNA_helicase_N/primase_C"/>
</dbReference>
<dbReference type="CDD" id="cd00984">
    <property type="entry name" value="DnaB_C"/>
    <property type="match status" value="1"/>
</dbReference>
<dbReference type="InterPro" id="IPR007694">
    <property type="entry name" value="DNA_helicase_DnaB-like_C"/>
</dbReference>
<accession>C4XT64</accession>
<keyword evidence="7" id="KW-0067">ATP-binding</keyword>
<dbReference type="InterPro" id="IPR027417">
    <property type="entry name" value="P-loop_NTPase"/>
</dbReference>
<dbReference type="GO" id="GO:0043139">
    <property type="term" value="F:5'-3' DNA helicase activity"/>
    <property type="evidence" value="ECO:0007669"/>
    <property type="project" value="UniProtKB-EC"/>
</dbReference>
<evidence type="ECO:0000256" key="4">
    <source>
        <dbReference type="ARBA" id="ARBA00022741"/>
    </source>
</evidence>
<dbReference type="HOGENOM" id="CLU_005373_0_0_7"/>
<dbReference type="SUPFAM" id="SSF52540">
    <property type="entry name" value="P-loop containing nucleoside triphosphate hydrolases"/>
    <property type="match status" value="1"/>
</dbReference>
<dbReference type="GO" id="GO:0003677">
    <property type="term" value="F:DNA binding"/>
    <property type="evidence" value="ECO:0007669"/>
    <property type="project" value="UniProtKB-KW"/>
</dbReference>
<dbReference type="EMBL" id="AP010904">
    <property type="protein sequence ID" value="BAH76011.1"/>
    <property type="molecule type" value="Genomic_DNA"/>
</dbReference>
<gene>
    <name evidence="14" type="primary">dnaB</name>
    <name evidence="14" type="ordered locus">DMR_25200</name>
</gene>
<evidence type="ECO:0000256" key="6">
    <source>
        <dbReference type="ARBA" id="ARBA00022806"/>
    </source>
</evidence>
<dbReference type="GO" id="GO:0005524">
    <property type="term" value="F:ATP binding"/>
    <property type="evidence" value="ECO:0007669"/>
    <property type="project" value="UniProtKB-KW"/>
</dbReference>
<dbReference type="SUPFAM" id="SSF48024">
    <property type="entry name" value="N-terminal domain of DnaB helicase"/>
    <property type="match status" value="1"/>
</dbReference>
<keyword evidence="5" id="KW-0378">Hydrolase</keyword>
<proteinExistence type="inferred from homology"/>
<protein>
    <recommendedName>
        <fullName evidence="10">DNA 5'-3' helicase</fullName>
        <ecNumber evidence="10">5.6.2.3</ecNumber>
    </recommendedName>
</protein>
<organism evidence="14 15">
    <name type="scientific">Solidesulfovibrio magneticus (strain ATCC 700980 / DSM 13731 / RS-1)</name>
    <name type="common">Desulfovibrio magneticus</name>
    <dbReference type="NCBI Taxonomy" id="573370"/>
    <lineage>
        <taxon>Bacteria</taxon>
        <taxon>Pseudomonadati</taxon>
        <taxon>Thermodesulfobacteriota</taxon>
        <taxon>Desulfovibrionia</taxon>
        <taxon>Desulfovibrionales</taxon>
        <taxon>Desulfovibrionaceae</taxon>
        <taxon>Solidesulfovibrio</taxon>
    </lineage>
</organism>
<evidence type="ECO:0000256" key="10">
    <source>
        <dbReference type="ARBA" id="ARBA00044969"/>
    </source>
</evidence>
<keyword evidence="6 14" id="KW-0347">Helicase</keyword>
<keyword evidence="3" id="KW-0235">DNA replication</keyword>
<dbReference type="InterPro" id="IPR007693">
    <property type="entry name" value="DNA_helicase_DnaB-like_N"/>
</dbReference>
<comment type="catalytic activity">
    <reaction evidence="11">
        <text>ATP + H2O = ADP + phosphate + H(+)</text>
        <dbReference type="Rhea" id="RHEA:13065"/>
        <dbReference type="ChEBI" id="CHEBI:15377"/>
        <dbReference type="ChEBI" id="CHEBI:15378"/>
        <dbReference type="ChEBI" id="CHEBI:30616"/>
        <dbReference type="ChEBI" id="CHEBI:43474"/>
        <dbReference type="ChEBI" id="CHEBI:456216"/>
        <dbReference type="EC" id="5.6.2.3"/>
    </reaction>
</comment>
<dbReference type="GO" id="GO:1990077">
    <property type="term" value="C:primosome complex"/>
    <property type="evidence" value="ECO:0007669"/>
    <property type="project" value="UniProtKB-KW"/>
</dbReference>
<evidence type="ECO:0000256" key="1">
    <source>
        <dbReference type="ARBA" id="ARBA00008428"/>
    </source>
</evidence>
<name>C4XT64_SOLM1</name>
<evidence type="ECO:0000256" key="7">
    <source>
        <dbReference type="ARBA" id="ARBA00022840"/>
    </source>
</evidence>
<dbReference type="AlphaFoldDB" id="C4XT64"/>
<dbReference type="PROSITE" id="PS51199">
    <property type="entry name" value="SF4_HELICASE"/>
    <property type="match status" value="1"/>
</dbReference>
<keyword evidence="8" id="KW-0238">DNA-binding</keyword>
<feature type="region of interest" description="Disordered" evidence="12">
    <location>
        <begin position="1"/>
        <end position="39"/>
    </location>
</feature>
<dbReference type="PANTHER" id="PTHR30153:SF2">
    <property type="entry name" value="REPLICATIVE DNA HELICASE"/>
    <property type="match status" value="1"/>
</dbReference>
<evidence type="ECO:0000259" key="13">
    <source>
        <dbReference type="PROSITE" id="PS51199"/>
    </source>
</evidence>
<comment type="similarity">
    <text evidence="1">Belongs to the helicase family. DnaB subfamily.</text>
</comment>
<dbReference type="Gene3D" id="1.10.860.10">
    <property type="entry name" value="DNAb Helicase, Chain A"/>
    <property type="match status" value="1"/>
</dbReference>
<dbReference type="eggNOG" id="COG0305">
    <property type="taxonomic scope" value="Bacteria"/>
</dbReference>
<dbReference type="Pfam" id="PF00772">
    <property type="entry name" value="DnaB"/>
    <property type="match status" value="1"/>
</dbReference>
<evidence type="ECO:0000313" key="14">
    <source>
        <dbReference type="EMBL" id="BAH76011.1"/>
    </source>
</evidence>
<reference evidence="14 15" key="1">
    <citation type="journal article" date="2009" name="Genome Res.">
        <title>Whole genome sequence of Desulfovibrio magneticus strain RS-1 revealed common gene clusters in magnetotactic bacteria.</title>
        <authorList>
            <person name="Nakazawa H."/>
            <person name="Arakaki A."/>
            <person name="Narita-Yamada S."/>
            <person name="Yashiro I."/>
            <person name="Jinno K."/>
            <person name="Aoki N."/>
            <person name="Tsuruyama A."/>
            <person name="Okamura Y."/>
            <person name="Tanikawa S."/>
            <person name="Fujita N."/>
            <person name="Takeyama H."/>
            <person name="Matsunaga T."/>
        </authorList>
    </citation>
    <scope>NUCLEOTIDE SEQUENCE [LARGE SCALE GENOMIC DNA]</scope>
    <source>
        <strain evidence="15">ATCC 700980 / DSM 13731 / RS-1</strain>
    </source>
</reference>
<dbReference type="PANTHER" id="PTHR30153">
    <property type="entry name" value="REPLICATIVE DNA HELICASE DNAB"/>
    <property type="match status" value="1"/>
</dbReference>
<dbReference type="GO" id="GO:0006269">
    <property type="term" value="P:DNA replication, synthesis of primer"/>
    <property type="evidence" value="ECO:0007669"/>
    <property type="project" value="UniProtKB-KW"/>
</dbReference>
<dbReference type="KEGG" id="dma:DMR_25200"/>
<evidence type="ECO:0000256" key="5">
    <source>
        <dbReference type="ARBA" id="ARBA00022801"/>
    </source>
</evidence>
<feature type="domain" description="SF4 helicase" evidence="13">
    <location>
        <begin position="216"/>
        <end position="478"/>
    </location>
</feature>